<dbReference type="EMBL" id="HACG01044000">
    <property type="protein sequence ID" value="CEK90865.1"/>
    <property type="molecule type" value="Transcribed_RNA"/>
</dbReference>
<accession>A0A0B7BFB5</accession>
<proteinExistence type="predicted"/>
<feature type="non-terminal residue" evidence="2">
    <location>
        <position position="1"/>
    </location>
</feature>
<gene>
    <name evidence="2" type="primary">ORF179590</name>
</gene>
<feature type="region of interest" description="Disordered" evidence="1">
    <location>
        <begin position="1"/>
        <end position="26"/>
    </location>
</feature>
<dbReference type="AlphaFoldDB" id="A0A0B7BFB5"/>
<protein>
    <submittedName>
        <fullName evidence="2">Uncharacterized protein</fullName>
    </submittedName>
</protein>
<organism evidence="2">
    <name type="scientific">Arion vulgaris</name>
    <dbReference type="NCBI Taxonomy" id="1028688"/>
    <lineage>
        <taxon>Eukaryota</taxon>
        <taxon>Metazoa</taxon>
        <taxon>Spiralia</taxon>
        <taxon>Lophotrochozoa</taxon>
        <taxon>Mollusca</taxon>
        <taxon>Gastropoda</taxon>
        <taxon>Heterobranchia</taxon>
        <taxon>Euthyneura</taxon>
        <taxon>Panpulmonata</taxon>
        <taxon>Eupulmonata</taxon>
        <taxon>Stylommatophora</taxon>
        <taxon>Helicina</taxon>
        <taxon>Arionoidea</taxon>
        <taxon>Arionidae</taxon>
        <taxon>Arion</taxon>
    </lineage>
</organism>
<name>A0A0B7BFB5_9EUPU</name>
<evidence type="ECO:0000313" key="2">
    <source>
        <dbReference type="EMBL" id="CEK90865.1"/>
    </source>
</evidence>
<feature type="compositionally biased region" description="Polar residues" evidence="1">
    <location>
        <begin position="10"/>
        <end position="26"/>
    </location>
</feature>
<evidence type="ECO:0000256" key="1">
    <source>
        <dbReference type="SAM" id="MobiDB-lite"/>
    </source>
</evidence>
<reference evidence="2" key="1">
    <citation type="submission" date="2014-12" db="EMBL/GenBank/DDBJ databases">
        <title>Insight into the proteome of Arion vulgaris.</title>
        <authorList>
            <person name="Aradska J."/>
            <person name="Bulat T."/>
            <person name="Smidak R."/>
            <person name="Sarate P."/>
            <person name="Gangsoo J."/>
            <person name="Sialana F."/>
            <person name="Bilban M."/>
            <person name="Lubec G."/>
        </authorList>
    </citation>
    <scope>NUCLEOTIDE SEQUENCE</scope>
    <source>
        <tissue evidence="2">Skin</tissue>
    </source>
</reference>
<sequence>KNILMVPQRSEPSTFGTRNEHQTSMPQIPPYIRCNFVAIHLSVCDDDTQS</sequence>